<accession>A0A1I2ADX1</accession>
<feature type="transmembrane region" description="Helical" evidence="1">
    <location>
        <begin position="83"/>
        <end position="116"/>
    </location>
</feature>
<keyword evidence="4" id="KW-1185">Reference proteome</keyword>
<dbReference type="STRING" id="1003.SAMN04488541_1001120"/>
<dbReference type="AlphaFoldDB" id="A0A1I2ADX1"/>
<name>A0A1I2ADX1_9BACT</name>
<reference evidence="3 4" key="1">
    <citation type="submission" date="2016-10" db="EMBL/GenBank/DDBJ databases">
        <authorList>
            <person name="de Groot N.N."/>
        </authorList>
    </citation>
    <scope>NUCLEOTIDE SEQUENCE [LARGE SCALE GENOMIC DNA]</scope>
    <source>
        <strain>GEY</strain>
        <strain evidence="4">DSM 9560</strain>
    </source>
</reference>
<protein>
    <recommendedName>
        <fullName evidence="5">DUF4190 domain-containing protein</fullName>
    </recommendedName>
</protein>
<proteinExistence type="predicted"/>
<keyword evidence="1" id="KW-1133">Transmembrane helix</keyword>
<feature type="transmembrane region" description="Helical" evidence="1">
    <location>
        <begin position="128"/>
        <end position="154"/>
    </location>
</feature>
<keyword evidence="1" id="KW-0812">Transmembrane</keyword>
<dbReference type="EMBL" id="FONY01000001">
    <property type="protein sequence ID" value="SFE41748.1"/>
    <property type="molecule type" value="Genomic_DNA"/>
</dbReference>
<evidence type="ECO:0000256" key="2">
    <source>
        <dbReference type="SAM" id="SignalP"/>
    </source>
</evidence>
<feature type="signal peptide" evidence="2">
    <location>
        <begin position="1"/>
        <end position="20"/>
    </location>
</feature>
<keyword evidence="2" id="KW-0732">Signal</keyword>
<dbReference type="RefSeq" id="WP_091538311.1">
    <property type="nucleotide sequence ID" value="NZ_FONY01000001.1"/>
</dbReference>
<dbReference type="Proteomes" id="UP000199513">
    <property type="component" value="Unassembled WGS sequence"/>
</dbReference>
<sequence length="157" mass="17231">MKKLLFLFSLCLLGFVFASATSPYKVDSSLVNKQLSYDVLKNLAIQQKNAPLTLKEKLALRLVAHKLKKQDDRPMHWSGITSFGAGLLSVLLVLLFPLAGLVLSVIGMTTAIIGFGKTGSRKDYKGKGWAWTGFIFSLLVLLFFVLGIVLLNIISLS</sequence>
<evidence type="ECO:0008006" key="5">
    <source>
        <dbReference type="Google" id="ProtNLM"/>
    </source>
</evidence>
<keyword evidence="1" id="KW-0472">Membrane</keyword>
<evidence type="ECO:0000313" key="3">
    <source>
        <dbReference type="EMBL" id="SFE41748.1"/>
    </source>
</evidence>
<evidence type="ECO:0000256" key="1">
    <source>
        <dbReference type="SAM" id="Phobius"/>
    </source>
</evidence>
<gene>
    <name evidence="3" type="ORF">SAMN04488541_1001120</name>
</gene>
<feature type="chain" id="PRO_5011778664" description="DUF4190 domain-containing protein" evidence="2">
    <location>
        <begin position="21"/>
        <end position="157"/>
    </location>
</feature>
<evidence type="ECO:0000313" key="4">
    <source>
        <dbReference type="Proteomes" id="UP000199513"/>
    </source>
</evidence>
<organism evidence="3 4">
    <name type="scientific">Thermoflexibacter ruber</name>
    <dbReference type="NCBI Taxonomy" id="1003"/>
    <lineage>
        <taxon>Bacteria</taxon>
        <taxon>Pseudomonadati</taxon>
        <taxon>Bacteroidota</taxon>
        <taxon>Cytophagia</taxon>
        <taxon>Cytophagales</taxon>
        <taxon>Thermoflexibacteraceae</taxon>
        <taxon>Thermoflexibacter</taxon>
    </lineage>
</organism>